<dbReference type="Pfam" id="PF09423">
    <property type="entry name" value="PhoD"/>
    <property type="match status" value="1"/>
</dbReference>
<gene>
    <name evidence="4" type="ORF">BT96DRAFT_914879</name>
</gene>
<dbReference type="PANTHER" id="PTHR43606">
    <property type="entry name" value="PHOSPHATASE, PUTATIVE (AFU_ORTHOLOGUE AFUA_6G08710)-RELATED"/>
    <property type="match status" value="1"/>
</dbReference>
<dbReference type="AlphaFoldDB" id="A0A6A4IAD9"/>
<feature type="domain" description="PhoD-like phosphatase metallophosphatase" evidence="3">
    <location>
        <begin position="265"/>
        <end position="504"/>
    </location>
</feature>
<keyword evidence="5" id="KW-1185">Reference proteome</keyword>
<sequence>MTLITSSLATAFRLASFLFLRVIPSPILQSAIPVLLFSYLYLSANSSSKPARANVNPILAIIFSLRTPSRILRGANFAINLGLLLAFLDLSLSPYFDHSSDVIFSRIGAVSDSSAKILVRYPNLNETIHLVWRESKPDAVWSKGPVLDLQDNNDWADTVTLSGLWPSTDYEYALAGANSSLLPYPASPLSFRTFPDPHLPGGTHFRFVTSSCILPNFPYSVLQSRRIKGFDLLAEYLFPSTPNSAANLNSTEPEVAQVDTSLPASFLLFLGDFIYADVPIYFGNNKESYRRLYRRNYQSSSFRKIYERLPMFHTYDDHEIINNFSGVGNDSTPPYPSASDAFQIYNANGNPPPPPSTKALDHTPYYYDFRYGDVSFFVMDTRRYRSSPTDPSEEKTMLGEDQLTRLLDWLGKANNTATFKFIVTSVPFTSLWGHDAQYDSWAGFVNEKKILLNAMHSVPNVFVLSGDRHEFAAIEFAAPAESSFAITEFSTSPLSMFYIPLFRTLSMQSTETISRTHTKELMEEASTVDVPAPKEQVTIESESDEVPVESSEGIISPPITSHELEPKVELEVITEEVPKEQVVKYIPEGNYKWSSIEIDTRNPQRPTLKLEVMIDGKPSYQYVNVFSFA</sequence>
<evidence type="ECO:0000256" key="1">
    <source>
        <dbReference type="SAM" id="MobiDB-lite"/>
    </source>
</evidence>
<name>A0A6A4IAD9_9AGAR</name>
<dbReference type="Proteomes" id="UP000799118">
    <property type="component" value="Unassembled WGS sequence"/>
</dbReference>
<keyword evidence="2" id="KW-0472">Membrane</keyword>
<dbReference type="SUPFAM" id="SSF56300">
    <property type="entry name" value="Metallo-dependent phosphatases"/>
    <property type="match status" value="1"/>
</dbReference>
<dbReference type="CDD" id="cd07389">
    <property type="entry name" value="MPP_PhoD"/>
    <property type="match status" value="1"/>
</dbReference>
<dbReference type="InterPro" id="IPR052900">
    <property type="entry name" value="Phospholipid_Metab_Enz"/>
</dbReference>
<evidence type="ECO:0000313" key="5">
    <source>
        <dbReference type="Proteomes" id="UP000799118"/>
    </source>
</evidence>
<evidence type="ECO:0000256" key="2">
    <source>
        <dbReference type="SAM" id="Phobius"/>
    </source>
</evidence>
<dbReference type="InterPro" id="IPR029052">
    <property type="entry name" value="Metallo-depent_PP-like"/>
</dbReference>
<dbReference type="EMBL" id="ML769398">
    <property type="protein sequence ID" value="KAE9406980.1"/>
    <property type="molecule type" value="Genomic_DNA"/>
</dbReference>
<dbReference type="InterPro" id="IPR038607">
    <property type="entry name" value="PhoD-like_sf"/>
</dbReference>
<feature type="transmembrane region" description="Helical" evidence="2">
    <location>
        <begin position="27"/>
        <end position="44"/>
    </location>
</feature>
<keyword evidence="2" id="KW-1133">Transmembrane helix</keyword>
<reference evidence="4" key="1">
    <citation type="journal article" date="2019" name="Environ. Microbiol.">
        <title>Fungal ecological strategies reflected in gene transcription - a case study of two litter decomposers.</title>
        <authorList>
            <person name="Barbi F."/>
            <person name="Kohler A."/>
            <person name="Barry K."/>
            <person name="Baskaran P."/>
            <person name="Daum C."/>
            <person name="Fauchery L."/>
            <person name="Ihrmark K."/>
            <person name="Kuo A."/>
            <person name="LaButti K."/>
            <person name="Lipzen A."/>
            <person name="Morin E."/>
            <person name="Grigoriev I.V."/>
            <person name="Henrissat B."/>
            <person name="Lindahl B."/>
            <person name="Martin F."/>
        </authorList>
    </citation>
    <scope>NUCLEOTIDE SEQUENCE</scope>
    <source>
        <strain evidence="4">JB14</strain>
    </source>
</reference>
<dbReference type="PANTHER" id="PTHR43606:SF2">
    <property type="entry name" value="ALKALINE PHOSPHATASE FAMILY PROTEIN (AFU_ORTHOLOGUE AFUA_5G03860)"/>
    <property type="match status" value="1"/>
</dbReference>
<evidence type="ECO:0000313" key="4">
    <source>
        <dbReference type="EMBL" id="KAE9406980.1"/>
    </source>
</evidence>
<dbReference type="Gene3D" id="3.60.21.70">
    <property type="entry name" value="PhoD-like phosphatase"/>
    <property type="match status" value="1"/>
</dbReference>
<keyword evidence="2" id="KW-0812">Transmembrane</keyword>
<dbReference type="OrthoDB" id="2100241at2759"/>
<protein>
    <submittedName>
        <fullName evidence="4">Metallo-dependent phosphatase</fullName>
    </submittedName>
</protein>
<organism evidence="4 5">
    <name type="scientific">Gymnopus androsaceus JB14</name>
    <dbReference type="NCBI Taxonomy" id="1447944"/>
    <lineage>
        <taxon>Eukaryota</taxon>
        <taxon>Fungi</taxon>
        <taxon>Dikarya</taxon>
        <taxon>Basidiomycota</taxon>
        <taxon>Agaricomycotina</taxon>
        <taxon>Agaricomycetes</taxon>
        <taxon>Agaricomycetidae</taxon>
        <taxon>Agaricales</taxon>
        <taxon>Marasmiineae</taxon>
        <taxon>Omphalotaceae</taxon>
        <taxon>Gymnopus</taxon>
    </lineage>
</organism>
<evidence type="ECO:0000259" key="3">
    <source>
        <dbReference type="Pfam" id="PF09423"/>
    </source>
</evidence>
<dbReference type="InterPro" id="IPR018946">
    <property type="entry name" value="PhoD-like_MPP"/>
</dbReference>
<feature type="region of interest" description="Disordered" evidence="1">
    <location>
        <begin position="538"/>
        <end position="559"/>
    </location>
</feature>
<feature type="transmembrane region" description="Helical" evidence="2">
    <location>
        <begin position="75"/>
        <end position="96"/>
    </location>
</feature>
<accession>A0A6A4IAD9</accession>
<proteinExistence type="predicted"/>